<dbReference type="Pfam" id="PF22366">
    <property type="entry name" value="NDH2_C"/>
    <property type="match status" value="1"/>
</dbReference>
<evidence type="ECO:0000256" key="2">
    <source>
        <dbReference type="ARBA" id="ARBA00005272"/>
    </source>
</evidence>
<evidence type="ECO:0000256" key="10">
    <source>
        <dbReference type="ARBA" id="ARBA00049010"/>
    </source>
</evidence>
<evidence type="ECO:0000313" key="13">
    <source>
        <dbReference type="EMBL" id="GHP01722.1"/>
    </source>
</evidence>
<dbReference type="PANTHER" id="PTHR43706:SF13">
    <property type="entry name" value="NADH DEHYDROGENASE-RELATED"/>
    <property type="match status" value="1"/>
</dbReference>
<keyword evidence="14" id="KW-1185">Reference proteome</keyword>
<evidence type="ECO:0000259" key="11">
    <source>
        <dbReference type="Pfam" id="PF07992"/>
    </source>
</evidence>
<protein>
    <recommendedName>
        <fullName evidence="3">NADH:ubiquinone reductase (non-electrogenic)</fullName>
        <ecNumber evidence="3">1.6.5.9</ecNumber>
    </recommendedName>
</protein>
<keyword evidence="8" id="KW-0520">NAD</keyword>
<dbReference type="GO" id="GO:0005743">
    <property type="term" value="C:mitochondrial inner membrane"/>
    <property type="evidence" value="ECO:0007669"/>
    <property type="project" value="UniProtKB-SubCell"/>
</dbReference>
<evidence type="ECO:0000256" key="3">
    <source>
        <dbReference type="ARBA" id="ARBA00012637"/>
    </source>
</evidence>
<keyword evidence="7" id="KW-0560">Oxidoreductase</keyword>
<comment type="subcellular location">
    <subcellularLocation>
        <location evidence="1">Mitochondrion inner membrane</location>
        <topology evidence="1">Peripheral membrane protein</topology>
    </subcellularLocation>
</comment>
<evidence type="ECO:0000259" key="12">
    <source>
        <dbReference type="Pfam" id="PF22366"/>
    </source>
</evidence>
<dbReference type="PRINTS" id="PR00368">
    <property type="entry name" value="FADPNR"/>
</dbReference>
<evidence type="ECO:0000313" key="14">
    <source>
        <dbReference type="Proteomes" id="UP000660262"/>
    </source>
</evidence>
<comment type="similarity">
    <text evidence="2">Belongs to the NADH dehydrogenase family.</text>
</comment>
<comment type="catalytic activity">
    <reaction evidence="9">
        <text>a quinone + NADH + H(+) = a quinol + NAD(+)</text>
        <dbReference type="Rhea" id="RHEA:46160"/>
        <dbReference type="ChEBI" id="CHEBI:15378"/>
        <dbReference type="ChEBI" id="CHEBI:24646"/>
        <dbReference type="ChEBI" id="CHEBI:57540"/>
        <dbReference type="ChEBI" id="CHEBI:57945"/>
        <dbReference type="ChEBI" id="CHEBI:132124"/>
        <dbReference type="EC" id="1.6.5.9"/>
    </reaction>
</comment>
<feature type="domain" description="FAD/NAD(P)-binding" evidence="11">
    <location>
        <begin position="34"/>
        <end position="360"/>
    </location>
</feature>
<keyword evidence="5" id="KW-0472">Membrane</keyword>
<dbReference type="PANTHER" id="PTHR43706">
    <property type="entry name" value="NADH DEHYDROGENASE"/>
    <property type="match status" value="1"/>
</dbReference>
<evidence type="ECO:0000256" key="8">
    <source>
        <dbReference type="ARBA" id="ARBA00023027"/>
    </source>
</evidence>
<dbReference type="EMBL" id="BNJQ01000001">
    <property type="protein sequence ID" value="GHP01722.1"/>
    <property type="molecule type" value="Genomic_DNA"/>
</dbReference>
<name>A0A830H5D2_9CHLO</name>
<dbReference type="OrthoDB" id="3244603at2759"/>
<dbReference type="GO" id="GO:0050136">
    <property type="term" value="F:NADH dehydrogenase (quinone) (non-electrogenic) activity"/>
    <property type="evidence" value="ECO:0007669"/>
    <property type="project" value="UniProtKB-EC"/>
</dbReference>
<accession>A0A830H5D2</accession>
<dbReference type="EC" id="1.6.5.9" evidence="3"/>
<dbReference type="Proteomes" id="UP000660262">
    <property type="component" value="Unassembled WGS sequence"/>
</dbReference>
<evidence type="ECO:0000256" key="1">
    <source>
        <dbReference type="ARBA" id="ARBA00004637"/>
    </source>
</evidence>
<evidence type="ECO:0000256" key="6">
    <source>
        <dbReference type="ARBA" id="ARBA00022827"/>
    </source>
</evidence>
<sequence>MSGTAALAAMWRNAYRLKQNNTRTFAAAALSLPRVVILGTGWAGARLARDLDCKTSYDLTIVSPRNHMVFTPLLASAAVGTLEITSVIEPIRYLQPDLGNPKNHYYAGKAKGVDVAKKVIVCECADGHEYEVKFDKLAVCTGALGTTFGVPGVDEHTFPLRDATHAFRIRERLLTNVALASVPSRTREERKKLLQTVIVGGGPTGVEFAGELASFIRETMRKAHPEACADMKVTLIEANELLGSFDGSLRKYAASKLTQGGVNIVKGIVQRVTDGAVELKDGTTIPTGLIVWSTGVGPTPFMSSLPFMLSKGGRLAVNDRLNVFDKATGEVCADVFALGDCASNSETPLPPLAQVAEQQGKFVAKLLNAEAREGGFRLDESASTFKYLHLGSMAALTTGEAVIELGKKDSGGSLLTMTGISSWLAWRSAYLTRLGTWRSRFHVAMDWLTSMVFGRSLSRIER</sequence>
<evidence type="ECO:0000256" key="9">
    <source>
        <dbReference type="ARBA" id="ARBA00047599"/>
    </source>
</evidence>
<reference evidence="13" key="1">
    <citation type="submission" date="2020-10" db="EMBL/GenBank/DDBJ databases">
        <title>Unveiling of a novel bifunctional photoreceptor, Dualchrome1, isolated from a cosmopolitan green alga.</title>
        <authorList>
            <person name="Suzuki S."/>
            <person name="Kawachi M."/>
        </authorList>
    </citation>
    <scope>NUCLEOTIDE SEQUENCE</scope>
    <source>
        <strain evidence="13">NIES 2893</strain>
    </source>
</reference>
<dbReference type="SUPFAM" id="SSF51905">
    <property type="entry name" value="FAD/NAD(P)-binding domain"/>
    <property type="match status" value="2"/>
</dbReference>
<dbReference type="Gene3D" id="3.50.50.100">
    <property type="match status" value="1"/>
</dbReference>
<dbReference type="Pfam" id="PF07992">
    <property type="entry name" value="Pyr_redox_2"/>
    <property type="match status" value="1"/>
</dbReference>
<keyword evidence="4" id="KW-0285">Flavoprotein</keyword>
<keyword evidence="5" id="KW-0496">Mitochondrion</keyword>
<evidence type="ECO:0000256" key="4">
    <source>
        <dbReference type="ARBA" id="ARBA00022630"/>
    </source>
</evidence>
<dbReference type="InterPro" id="IPR023753">
    <property type="entry name" value="FAD/NAD-binding_dom"/>
</dbReference>
<keyword evidence="5" id="KW-0999">Mitochondrion inner membrane</keyword>
<dbReference type="InterPro" id="IPR054585">
    <property type="entry name" value="NDH2-like_C"/>
</dbReference>
<feature type="domain" description="External alternative NADH-ubiquinone oxidoreductase-like C-terminal" evidence="12">
    <location>
        <begin position="389"/>
        <end position="455"/>
    </location>
</feature>
<dbReference type="AlphaFoldDB" id="A0A830H5D2"/>
<gene>
    <name evidence="13" type="ORF">PPROV_000047900</name>
</gene>
<proteinExistence type="inferred from homology"/>
<keyword evidence="6" id="KW-0274">FAD</keyword>
<organism evidence="13 14">
    <name type="scientific">Pycnococcus provasolii</name>
    <dbReference type="NCBI Taxonomy" id="41880"/>
    <lineage>
        <taxon>Eukaryota</taxon>
        <taxon>Viridiplantae</taxon>
        <taxon>Chlorophyta</taxon>
        <taxon>Pseudoscourfieldiophyceae</taxon>
        <taxon>Pseudoscourfieldiales</taxon>
        <taxon>Pycnococcaceae</taxon>
        <taxon>Pycnococcus</taxon>
    </lineage>
</organism>
<evidence type="ECO:0000256" key="7">
    <source>
        <dbReference type="ARBA" id="ARBA00023002"/>
    </source>
</evidence>
<evidence type="ECO:0000256" key="5">
    <source>
        <dbReference type="ARBA" id="ARBA00022792"/>
    </source>
</evidence>
<comment type="catalytic activity">
    <reaction evidence="10">
        <text>a ubiquinone + NADH + H(+) = a ubiquinol + NAD(+)</text>
        <dbReference type="Rhea" id="RHEA:23152"/>
        <dbReference type="Rhea" id="RHEA-COMP:9565"/>
        <dbReference type="Rhea" id="RHEA-COMP:9566"/>
        <dbReference type="ChEBI" id="CHEBI:15378"/>
        <dbReference type="ChEBI" id="CHEBI:16389"/>
        <dbReference type="ChEBI" id="CHEBI:17976"/>
        <dbReference type="ChEBI" id="CHEBI:57540"/>
        <dbReference type="ChEBI" id="CHEBI:57945"/>
    </reaction>
</comment>
<dbReference type="InterPro" id="IPR036188">
    <property type="entry name" value="FAD/NAD-bd_sf"/>
</dbReference>
<dbReference type="InterPro" id="IPR045024">
    <property type="entry name" value="NDH-2"/>
</dbReference>
<comment type="caution">
    <text evidence="13">The sequence shown here is derived from an EMBL/GenBank/DDBJ whole genome shotgun (WGS) entry which is preliminary data.</text>
</comment>